<keyword evidence="5" id="KW-0677">Repeat</keyword>
<dbReference type="InterPro" id="IPR001890">
    <property type="entry name" value="RNA-binding_CRM"/>
</dbReference>
<accession>A0A1S2YNP6</accession>
<dbReference type="Proteomes" id="UP000087171">
    <property type="component" value="Chromosome Ca6"/>
</dbReference>
<evidence type="ECO:0000256" key="4">
    <source>
        <dbReference type="ARBA" id="ARBA00022664"/>
    </source>
</evidence>
<dbReference type="FunFam" id="3.30.110.60:FF:000002">
    <property type="entry name" value="CRS2-associated factor 1, chloroplastic"/>
    <property type="match status" value="1"/>
</dbReference>
<dbReference type="GO" id="GO:0006397">
    <property type="term" value="P:mRNA processing"/>
    <property type="evidence" value="ECO:0007669"/>
    <property type="project" value="UniProtKB-KW"/>
</dbReference>
<dbReference type="GeneID" id="101507850"/>
<dbReference type="PANTHER" id="PTHR31846:SF10">
    <property type="entry name" value="CHLOROPLASTIC GROUP IIA INTRON SPLICING FACILITATOR CRS1, CHLOROPLASTIC"/>
    <property type="match status" value="1"/>
</dbReference>
<name>A0A1S2YNP6_CICAR</name>
<proteinExistence type="predicted"/>
<feature type="domain" description="CRM" evidence="12">
    <location>
        <begin position="392"/>
        <end position="489"/>
    </location>
</feature>
<keyword evidence="13" id="KW-1185">Reference proteome</keyword>
<feature type="region of interest" description="Disordered" evidence="11">
    <location>
        <begin position="290"/>
        <end position="328"/>
    </location>
</feature>
<dbReference type="Pfam" id="PF01985">
    <property type="entry name" value="CRS1_YhbY"/>
    <property type="match status" value="3"/>
</dbReference>
<dbReference type="GO" id="GO:0000373">
    <property type="term" value="P:Group II intron splicing"/>
    <property type="evidence" value="ECO:0007669"/>
    <property type="project" value="UniProtKB-ARBA"/>
</dbReference>
<dbReference type="GO" id="GO:0009507">
    <property type="term" value="C:chloroplast"/>
    <property type="evidence" value="ECO:0007669"/>
    <property type="project" value="UniProtKB-SubCell"/>
</dbReference>
<evidence type="ECO:0000256" key="11">
    <source>
        <dbReference type="SAM" id="MobiDB-lite"/>
    </source>
</evidence>
<evidence type="ECO:0000313" key="13">
    <source>
        <dbReference type="Proteomes" id="UP000087171"/>
    </source>
</evidence>
<dbReference type="PANTHER" id="PTHR31846">
    <property type="entry name" value="CRS1 / YHBY (CRM) DOMAIN-CONTAINING PROTEIN"/>
    <property type="match status" value="1"/>
</dbReference>
<dbReference type="GO" id="GO:1990904">
    <property type="term" value="C:ribonucleoprotein complex"/>
    <property type="evidence" value="ECO:0007669"/>
    <property type="project" value="UniProtKB-KW"/>
</dbReference>
<organism evidence="13 14">
    <name type="scientific">Cicer arietinum</name>
    <name type="common">Chickpea</name>
    <name type="synonym">Garbanzo</name>
    <dbReference type="NCBI Taxonomy" id="3827"/>
    <lineage>
        <taxon>Eukaryota</taxon>
        <taxon>Viridiplantae</taxon>
        <taxon>Streptophyta</taxon>
        <taxon>Embryophyta</taxon>
        <taxon>Tracheophyta</taxon>
        <taxon>Spermatophyta</taxon>
        <taxon>Magnoliopsida</taxon>
        <taxon>eudicotyledons</taxon>
        <taxon>Gunneridae</taxon>
        <taxon>Pentapetalae</taxon>
        <taxon>rosids</taxon>
        <taxon>fabids</taxon>
        <taxon>Fabales</taxon>
        <taxon>Fabaceae</taxon>
        <taxon>Papilionoideae</taxon>
        <taxon>50 kb inversion clade</taxon>
        <taxon>NPAAA clade</taxon>
        <taxon>Hologalegina</taxon>
        <taxon>IRL clade</taxon>
        <taxon>Cicereae</taxon>
        <taxon>Cicer</taxon>
    </lineage>
</organism>
<dbReference type="RefSeq" id="XP_004507538.1">
    <property type="nucleotide sequence ID" value="XM_004507481.3"/>
</dbReference>
<evidence type="ECO:0000256" key="3">
    <source>
        <dbReference type="ARBA" id="ARBA00022640"/>
    </source>
</evidence>
<evidence type="ECO:0000256" key="9">
    <source>
        <dbReference type="ARBA" id="ARBA00023274"/>
    </source>
</evidence>
<dbReference type="KEGG" id="cam:101507850"/>
<dbReference type="SUPFAM" id="SSF75471">
    <property type="entry name" value="YhbY-like"/>
    <property type="match status" value="3"/>
</dbReference>
<dbReference type="AlphaFoldDB" id="A0A1S2YNP6"/>
<protein>
    <submittedName>
        <fullName evidence="14">Chloroplastic group IIA intron splicing facilitator CRS1, chloroplastic</fullName>
    </submittedName>
</protein>
<keyword evidence="7" id="KW-0809">Transit peptide</keyword>
<evidence type="ECO:0000313" key="14">
    <source>
        <dbReference type="RefSeq" id="XP_004507538.1"/>
    </source>
</evidence>
<comment type="subcellular location">
    <subcellularLocation>
        <location evidence="1">Plastid</location>
        <location evidence="1">Chloroplast</location>
    </subcellularLocation>
</comment>
<evidence type="ECO:0000256" key="5">
    <source>
        <dbReference type="ARBA" id="ARBA00022737"/>
    </source>
</evidence>
<keyword evidence="6 10" id="KW-0694">RNA-binding</keyword>
<dbReference type="STRING" id="3827.A0A1S2YNP6"/>
<dbReference type="PaxDb" id="3827-XP_004507538.1"/>
<evidence type="ECO:0000256" key="1">
    <source>
        <dbReference type="ARBA" id="ARBA00004229"/>
    </source>
</evidence>
<dbReference type="InterPro" id="IPR045278">
    <property type="entry name" value="CRS1/CFM2/CFM3"/>
</dbReference>
<keyword evidence="2" id="KW-0150">Chloroplast</keyword>
<dbReference type="InterPro" id="IPR035920">
    <property type="entry name" value="YhbY-like_sf"/>
</dbReference>
<feature type="domain" description="CRM" evidence="12">
    <location>
        <begin position="607"/>
        <end position="707"/>
    </location>
</feature>
<keyword evidence="4" id="KW-0507">mRNA processing</keyword>
<evidence type="ECO:0000256" key="10">
    <source>
        <dbReference type="PROSITE-ProRule" id="PRU00626"/>
    </source>
</evidence>
<keyword evidence="8" id="KW-0508">mRNA splicing</keyword>
<dbReference type="OrthoDB" id="551352at2759"/>
<dbReference type="eggNOG" id="KOG1990">
    <property type="taxonomic scope" value="Eukaryota"/>
</dbReference>
<evidence type="ECO:0000256" key="6">
    <source>
        <dbReference type="ARBA" id="ARBA00022884"/>
    </source>
</evidence>
<evidence type="ECO:0000256" key="7">
    <source>
        <dbReference type="ARBA" id="ARBA00022946"/>
    </source>
</evidence>
<feature type="compositionally biased region" description="Low complexity" evidence="11">
    <location>
        <begin position="19"/>
        <end position="45"/>
    </location>
</feature>
<evidence type="ECO:0000259" key="12">
    <source>
        <dbReference type="PROSITE" id="PS51295"/>
    </source>
</evidence>
<reference evidence="13" key="1">
    <citation type="journal article" date="2013" name="Nat. Biotechnol.">
        <title>Draft genome sequence of chickpea (Cicer arietinum) provides a resource for trait improvement.</title>
        <authorList>
            <person name="Varshney R.K."/>
            <person name="Song C."/>
            <person name="Saxena R.K."/>
            <person name="Azam S."/>
            <person name="Yu S."/>
            <person name="Sharpe A.G."/>
            <person name="Cannon S."/>
            <person name="Baek J."/>
            <person name="Rosen B.D."/>
            <person name="Tar'an B."/>
            <person name="Millan T."/>
            <person name="Zhang X."/>
            <person name="Ramsay L.D."/>
            <person name="Iwata A."/>
            <person name="Wang Y."/>
            <person name="Nelson W."/>
            <person name="Farmer A.D."/>
            <person name="Gaur P.M."/>
            <person name="Soderlund C."/>
            <person name="Penmetsa R.V."/>
            <person name="Xu C."/>
            <person name="Bharti A.K."/>
            <person name="He W."/>
            <person name="Winter P."/>
            <person name="Zhao S."/>
            <person name="Hane J.K."/>
            <person name="Carrasquilla-Garcia N."/>
            <person name="Condie J.A."/>
            <person name="Upadhyaya H.D."/>
            <person name="Luo M.C."/>
            <person name="Thudi M."/>
            <person name="Gowda C.L."/>
            <person name="Singh N.P."/>
            <person name="Lichtenzveig J."/>
            <person name="Gali K.K."/>
            <person name="Rubio J."/>
            <person name="Nadarajan N."/>
            <person name="Dolezel J."/>
            <person name="Bansal K.C."/>
            <person name="Xu X."/>
            <person name="Edwards D."/>
            <person name="Zhang G."/>
            <person name="Kahl G."/>
            <person name="Gil J."/>
            <person name="Singh K.B."/>
            <person name="Datta S.K."/>
            <person name="Jackson S.A."/>
            <person name="Wang J."/>
            <person name="Cook D.R."/>
        </authorList>
    </citation>
    <scope>NUCLEOTIDE SEQUENCE [LARGE SCALE GENOMIC DNA]</scope>
    <source>
        <strain evidence="13">cv. CDC Frontier</strain>
    </source>
</reference>
<keyword evidence="9" id="KW-0687">Ribonucleoprotein</keyword>
<feature type="compositionally biased region" description="Basic and acidic residues" evidence="11">
    <location>
        <begin position="291"/>
        <end position="303"/>
    </location>
</feature>
<feature type="compositionally biased region" description="Low complexity" evidence="11">
    <location>
        <begin position="306"/>
        <end position="316"/>
    </location>
</feature>
<reference evidence="14" key="2">
    <citation type="submission" date="2025-08" db="UniProtKB">
        <authorList>
            <consortium name="RefSeq"/>
        </authorList>
    </citation>
    <scope>IDENTIFICATION</scope>
    <source>
        <tissue evidence="14">Etiolated seedlings</tissue>
    </source>
</reference>
<dbReference type="PROSITE" id="PS51295">
    <property type="entry name" value="CRM"/>
    <property type="match status" value="3"/>
</dbReference>
<evidence type="ECO:0000256" key="8">
    <source>
        <dbReference type="ARBA" id="ARBA00023187"/>
    </source>
</evidence>
<gene>
    <name evidence="14" type="primary">LOC101507850</name>
</gene>
<dbReference type="GO" id="GO:0003729">
    <property type="term" value="F:mRNA binding"/>
    <property type="evidence" value="ECO:0007669"/>
    <property type="project" value="InterPro"/>
</dbReference>
<feature type="domain" description="CRM" evidence="12">
    <location>
        <begin position="176"/>
        <end position="272"/>
    </location>
</feature>
<sequence length="764" mass="88082">MLFLNYYYSYSYIHISSSSSFSPNPKNNNNLNHHKPLSIPNNNNSHSHDHISIIKSPTPPWIKSPLHLQPQQHLLNSNVEKSDLSDKALNSKEISGKKVLRKIAHKVEKLHKALDSEKNETLTQMGSEKVENFGDCLDILMENEEVVNKGRMPWEKDEKIGFFKVKREKTFSAADLNVDKVVLHRLRGEAARMRKWVKVKKIGVTQDVVDEIKRSWRMNELAMVKFDIPLCQNMGRAREIVETKTGGLVIWCKKDTLVVYRGCNYQLTSKSSPKIHTGYIRSQKTNSYETNEVKSATKGDLSRVESTQSSSEILSSNAEHKDSLSTDNYNMNYQPRSGSLYEKECDRLLDGLGPRFVDWWMDKPLPVDADLLPEVVPGFEPPFRLCPPHARSKLTDDELTYFRKISHPLPTHFVLGRNRGLQGLAAAILKLWQKSHTAKIAIKYGVPNTDNEVMANELKRLTGGVLLLRNKFYILLYRGKDFLPRRVAALVERRELELKSCQLHEEVARAKAIQAFSSFDELQLPQEASTSGTLTEFMKIQMKFEDIKEVNVDSNIALEAEIYRLEKELKEQQHKAFILNKKIERSAMELSKLNAVWTPAGEDIDLEIMTDEERECFRKMGLKMRSCLVLGRRGIFDGVLEGLHQYWKHREIAKVITMQRLLSQVIYTSQFLERESGGILVSVDKLKEGHAIIIYRGKNYSRPSQKIAKNLLTKRKALRRSLEMQRIGSLKFFAYQREKTISNLKLKLETLQHRKEIEARKFKN</sequence>
<evidence type="ECO:0000256" key="2">
    <source>
        <dbReference type="ARBA" id="ARBA00022528"/>
    </source>
</evidence>
<dbReference type="SMART" id="SM01103">
    <property type="entry name" value="CRS1_YhbY"/>
    <property type="match status" value="3"/>
</dbReference>
<feature type="region of interest" description="Disordered" evidence="11">
    <location>
        <begin position="19"/>
        <end position="54"/>
    </location>
</feature>
<dbReference type="Gene3D" id="3.30.110.60">
    <property type="entry name" value="YhbY-like"/>
    <property type="match status" value="3"/>
</dbReference>
<keyword evidence="3" id="KW-0934">Plastid</keyword>